<keyword evidence="1" id="KW-0813">Transport</keyword>
<organism evidence="5 6">
    <name type="scientific">Falsiroseomonas algicola</name>
    <dbReference type="NCBI Taxonomy" id="2716930"/>
    <lineage>
        <taxon>Bacteria</taxon>
        <taxon>Pseudomonadati</taxon>
        <taxon>Pseudomonadota</taxon>
        <taxon>Alphaproteobacteria</taxon>
        <taxon>Acetobacterales</taxon>
        <taxon>Roseomonadaceae</taxon>
        <taxon>Falsiroseomonas</taxon>
    </lineage>
</organism>
<dbReference type="InterPro" id="IPR027417">
    <property type="entry name" value="P-loop_NTPase"/>
</dbReference>
<evidence type="ECO:0000259" key="4">
    <source>
        <dbReference type="PROSITE" id="PS50893"/>
    </source>
</evidence>
<dbReference type="InterPro" id="IPR032823">
    <property type="entry name" value="BCA_ABC_TP_C"/>
</dbReference>
<dbReference type="Proteomes" id="UP000475385">
    <property type="component" value="Unassembled WGS sequence"/>
</dbReference>
<dbReference type="InterPro" id="IPR003439">
    <property type="entry name" value="ABC_transporter-like_ATP-bd"/>
</dbReference>
<dbReference type="PROSITE" id="PS50893">
    <property type="entry name" value="ABC_TRANSPORTER_2"/>
    <property type="match status" value="1"/>
</dbReference>
<dbReference type="GO" id="GO:0005886">
    <property type="term" value="C:plasma membrane"/>
    <property type="evidence" value="ECO:0007669"/>
    <property type="project" value="TreeGrafter"/>
</dbReference>
<dbReference type="PANTHER" id="PTHR45772">
    <property type="entry name" value="CONSERVED COMPONENT OF ABC TRANSPORTER FOR NATURAL AMINO ACIDS-RELATED"/>
    <property type="match status" value="1"/>
</dbReference>
<dbReference type="AlphaFoldDB" id="A0A6M1LEQ6"/>
<dbReference type="GO" id="GO:0005524">
    <property type="term" value="F:ATP binding"/>
    <property type="evidence" value="ECO:0007669"/>
    <property type="project" value="UniProtKB-KW"/>
</dbReference>
<dbReference type="SUPFAM" id="SSF52540">
    <property type="entry name" value="P-loop containing nucleoside triphosphate hydrolases"/>
    <property type="match status" value="1"/>
</dbReference>
<keyword evidence="2" id="KW-0547">Nucleotide-binding</keyword>
<dbReference type="RefSeq" id="WP_164692640.1">
    <property type="nucleotide sequence ID" value="NZ_JAAIKB010000001.1"/>
</dbReference>
<name>A0A6M1LEQ6_9PROT</name>
<dbReference type="Pfam" id="PF00005">
    <property type="entry name" value="ABC_tran"/>
    <property type="match status" value="1"/>
</dbReference>
<dbReference type="Pfam" id="PF12399">
    <property type="entry name" value="BCA_ABC_TP_C"/>
    <property type="match status" value="1"/>
</dbReference>
<dbReference type="GO" id="GO:0016887">
    <property type="term" value="F:ATP hydrolysis activity"/>
    <property type="evidence" value="ECO:0007669"/>
    <property type="project" value="InterPro"/>
</dbReference>
<comment type="caution">
    <text evidence="5">The sequence shown here is derived from an EMBL/GenBank/DDBJ whole genome shotgun (WGS) entry which is preliminary data.</text>
</comment>
<accession>A0A6M1LEQ6</accession>
<evidence type="ECO:0000256" key="2">
    <source>
        <dbReference type="ARBA" id="ARBA00022741"/>
    </source>
</evidence>
<dbReference type="PANTHER" id="PTHR45772:SF2">
    <property type="entry name" value="ABC TRANSPORTER ATP-BINDING PROTEIN"/>
    <property type="match status" value="1"/>
</dbReference>
<dbReference type="CDD" id="cd03219">
    <property type="entry name" value="ABC_Mj1267_LivG_branched"/>
    <property type="match status" value="1"/>
</dbReference>
<reference evidence="5 6" key="1">
    <citation type="submission" date="2020-02" db="EMBL/GenBank/DDBJ databases">
        <authorList>
            <person name="Kim H.M."/>
            <person name="Jeon C.O."/>
        </authorList>
    </citation>
    <scope>NUCLEOTIDE SEQUENCE [LARGE SCALE GENOMIC DNA]</scope>
    <source>
        <strain evidence="5 6">PeD5</strain>
    </source>
</reference>
<keyword evidence="6" id="KW-1185">Reference proteome</keyword>
<dbReference type="EMBL" id="JAAIKB010000001">
    <property type="protein sequence ID" value="NGM18763.1"/>
    <property type="molecule type" value="Genomic_DNA"/>
</dbReference>
<reference evidence="5 6" key="2">
    <citation type="submission" date="2020-03" db="EMBL/GenBank/DDBJ databases">
        <title>Roseomonas stagni sp. nov., isolated from pond water in Japan.</title>
        <authorList>
            <person name="Furuhata K."/>
            <person name="Miyamoto H."/>
            <person name="Goto K."/>
        </authorList>
    </citation>
    <scope>NUCLEOTIDE SEQUENCE [LARGE SCALE GENOMIC DNA]</scope>
    <source>
        <strain evidence="5 6">PeD5</strain>
    </source>
</reference>
<dbReference type="Gene3D" id="3.40.50.300">
    <property type="entry name" value="P-loop containing nucleotide triphosphate hydrolases"/>
    <property type="match status" value="1"/>
</dbReference>
<feature type="domain" description="ABC transporter" evidence="4">
    <location>
        <begin position="6"/>
        <end position="247"/>
    </location>
</feature>
<sequence length="258" mass="27303">MAEALLSLRGLQKRFGGLAVTDDVSLDVTPGEIHAIIGPNGAGKTTLINEISGVLPVDAGQIHFDGRDITTLPLHRRARLGLARSFQITSVIPAFTALENTALAVQAGAGSSFRFFRPASTEARLNQAAMAALDAVGLGARAMVPAGAMSHGEKRQLELAIALATEPRLLLLDEPLAGAGPEETERLIGILRSLRGRYTIVLVEHDMQAVFALADRISVLVYGRVIATGPTEMIRANPEVKRAYLGEDDLPLAEGAPC</sequence>
<evidence type="ECO:0000256" key="3">
    <source>
        <dbReference type="ARBA" id="ARBA00022840"/>
    </source>
</evidence>
<dbReference type="InterPro" id="IPR051120">
    <property type="entry name" value="ABC_AA/LPS_Transport"/>
</dbReference>
<protein>
    <submittedName>
        <fullName evidence="5">ABC transporter ATP-binding protein</fullName>
    </submittedName>
</protein>
<evidence type="ECO:0000313" key="6">
    <source>
        <dbReference type="Proteomes" id="UP000475385"/>
    </source>
</evidence>
<proteinExistence type="predicted"/>
<dbReference type="SMART" id="SM00382">
    <property type="entry name" value="AAA"/>
    <property type="match status" value="1"/>
</dbReference>
<evidence type="ECO:0000256" key="1">
    <source>
        <dbReference type="ARBA" id="ARBA00022448"/>
    </source>
</evidence>
<gene>
    <name evidence="5" type="ORF">G3576_01975</name>
</gene>
<evidence type="ECO:0000313" key="5">
    <source>
        <dbReference type="EMBL" id="NGM18763.1"/>
    </source>
</evidence>
<dbReference type="InterPro" id="IPR003593">
    <property type="entry name" value="AAA+_ATPase"/>
</dbReference>
<keyword evidence="3 5" id="KW-0067">ATP-binding</keyword>